<evidence type="ECO:0000313" key="2">
    <source>
        <dbReference type="Proteomes" id="UP001189624"/>
    </source>
</evidence>
<evidence type="ECO:0000313" key="1">
    <source>
        <dbReference type="EMBL" id="CAJ1941064.1"/>
    </source>
</evidence>
<dbReference type="EMBL" id="OY731400">
    <property type="protein sequence ID" value="CAJ1941064.1"/>
    <property type="molecule type" value="Genomic_DNA"/>
</dbReference>
<name>A0AA86S442_9FABA</name>
<keyword evidence="2" id="KW-1185">Reference proteome</keyword>
<organism evidence="1 2">
    <name type="scientific">Sphenostylis stenocarpa</name>
    <dbReference type="NCBI Taxonomy" id="92480"/>
    <lineage>
        <taxon>Eukaryota</taxon>
        <taxon>Viridiplantae</taxon>
        <taxon>Streptophyta</taxon>
        <taxon>Embryophyta</taxon>
        <taxon>Tracheophyta</taxon>
        <taxon>Spermatophyta</taxon>
        <taxon>Magnoliopsida</taxon>
        <taxon>eudicotyledons</taxon>
        <taxon>Gunneridae</taxon>
        <taxon>Pentapetalae</taxon>
        <taxon>rosids</taxon>
        <taxon>fabids</taxon>
        <taxon>Fabales</taxon>
        <taxon>Fabaceae</taxon>
        <taxon>Papilionoideae</taxon>
        <taxon>50 kb inversion clade</taxon>
        <taxon>NPAAA clade</taxon>
        <taxon>indigoferoid/millettioid clade</taxon>
        <taxon>Phaseoleae</taxon>
        <taxon>Sphenostylis</taxon>
    </lineage>
</organism>
<dbReference type="Gramene" id="rna-AYBTSS11_LOCUS10068">
    <property type="protein sequence ID" value="CAJ1941064.1"/>
    <property type="gene ID" value="gene-AYBTSS11_LOCUS10068"/>
</dbReference>
<dbReference type="AlphaFoldDB" id="A0AA86S442"/>
<reference evidence="1" key="1">
    <citation type="submission" date="2023-10" db="EMBL/GenBank/DDBJ databases">
        <authorList>
            <person name="Domelevo Entfellner J.-B."/>
        </authorList>
    </citation>
    <scope>NUCLEOTIDE SEQUENCE</scope>
</reference>
<dbReference type="Proteomes" id="UP001189624">
    <property type="component" value="Chromosome 3"/>
</dbReference>
<sequence>MFWTYNILTVGRSAMPTIILDGRIAIRNPRSMTPTGICSVPIAMQQTASRVKWMACSVEDVTKHLCVKGTGNRIQRAEIHN</sequence>
<accession>A0AA86S442</accession>
<proteinExistence type="predicted"/>
<gene>
    <name evidence="1" type="ORF">AYBTSS11_LOCUS10068</name>
</gene>
<protein>
    <submittedName>
        <fullName evidence="1">Uncharacterized protein</fullName>
    </submittedName>
</protein>